<reference evidence="6 7" key="1">
    <citation type="submission" date="2024-08" db="EMBL/GenBank/DDBJ databases">
        <authorList>
            <person name="Ishaq N."/>
        </authorList>
    </citation>
    <scope>NUCLEOTIDE SEQUENCE [LARGE SCALE GENOMIC DNA]</scope>
    <source>
        <strain evidence="6 7">DSM 18651</strain>
    </source>
</reference>
<evidence type="ECO:0000256" key="3">
    <source>
        <dbReference type="ARBA" id="ARBA00037882"/>
    </source>
</evidence>
<organism evidence="6 7">
    <name type="scientific">Microbulbifer epialgicus</name>
    <dbReference type="NCBI Taxonomy" id="393907"/>
    <lineage>
        <taxon>Bacteria</taxon>
        <taxon>Pseudomonadati</taxon>
        <taxon>Pseudomonadota</taxon>
        <taxon>Gammaproteobacteria</taxon>
        <taxon>Cellvibrionales</taxon>
        <taxon>Microbulbiferaceae</taxon>
        <taxon>Microbulbifer</taxon>
    </lineage>
</organism>
<accession>A0ABV4P2F2</accession>
<dbReference type="Proteomes" id="UP001569428">
    <property type="component" value="Unassembled WGS sequence"/>
</dbReference>
<keyword evidence="7" id="KW-1185">Reference proteome</keyword>
<dbReference type="RefSeq" id="WP_371839755.1">
    <property type="nucleotide sequence ID" value="NZ_JBGMEK010000033.1"/>
</dbReference>
<dbReference type="SUPFAM" id="SSF56436">
    <property type="entry name" value="C-type lectin-like"/>
    <property type="match status" value="1"/>
</dbReference>
<dbReference type="Gene3D" id="3.90.1580.10">
    <property type="entry name" value="paralog of FGE (formylglycine-generating enzyme)"/>
    <property type="match status" value="1"/>
</dbReference>
<dbReference type="InterPro" id="IPR017806">
    <property type="entry name" value="EgtB"/>
</dbReference>
<keyword evidence="2" id="KW-0408">Iron</keyword>
<feature type="domain" description="Sulfatase-modifying factor enzyme-like" evidence="4">
    <location>
        <begin position="194"/>
        <end position="326"/>
    </location>
</feature>
<feature type="domain" description="DinB-like" evidence="5">
    <location>
        <begin position="28"/>
        <end position="157"/>
    </location>
</feature>
<evidence type="ECO:0000256" key="2">
    <source>
        <dbReference type="ARBA" id="ARBA00023004"/>
    </source>
</evidence>
<dbReference type="InterPro" id="IPR005532">
    <property type="entry name" value="SUMF_dom"/>
</dbReference>
<evidence type="ECO:0000256" key="1">
    <source>
        <dbReference type="ARBA" id="ARBA00023002"/>
    </source>
</evidence>
<dbReference type="Pfam" id="PF03781">
    <property type="entry name" value="FGE-sulfatase"/>
    <property type="match status" value="2"/>
</dbReference>
<protein>
    <submittedName>
        <fullName evidence="6">Ergothioneine biosynthesis protein EgtB</fullName>
    </submittedName>
</protein>
<gene>
    <name evidence="6" type="primary">egtB</name>
    <name evidence="6" type="ORF">ACCI49_14535</name>
</gene>
<dbReference type="EMBL" id="JBGMEK010000033">
    <property type="protein sequence ID" value="MFA0812130.1"/>
    <property type="molecule type" value="Genomic_DNA"/>
</dbReference>
<dbReference type="PANTHER" id="PTHR23150:SF36">
    <property type="entry name" value="HERCYNINE OXYGENASE"/>
    <property type="match status" value="1"/>
</dbReference>
<dbReference type="InterPro" id="IPR051043">
    <property type="entry name" value="Sulfatase_Mod_Factor_Kinase"/>
</dbReference>
<evidence type="ECO:0000313" key="7">
    <source>
        <dbReference type="Proteomes" id="UP001569428"/>
    </source>
</evidence>
<evidence type="ECO:0000259" key="4">
    <source>
        <dbReference type="Pfam" id="PF03781"/>
    </source>
</evidence>
<dbReference type="InterPro" id="IPR024775">
    <property type="entry name" value="DinB-like"/>
</dbReference>
<dbReference type="InterPro" id="IPR042095">
    <property type="entry name" value="SUMF_sf"/>
</dbReference>
<dbReference type="NCBIfam" id="TIGR03440">
    <property type="entry name" value="egtB_TIGR03440"/>
    <property type="match status" value="1"/>
</dbReference>
<evidence type="ECO:0000313" key="6">
    <source>
        <dbReference type="EMBL" id="MFA0812130.1"/>
    </source>
</evidence>
<keyword evidence="1" id="KW-0560">Oxidoreductase</keyword>
<dbReference type="PANTHER" id="PTHR23150">
    <property type="entry name" value="SULFATASE MODIFYING FACTOR 1, 2"/>
    <property type="match status" value="1"/>
</dbReference>
<dbReference type="Pfam" id="PF12867">
    <property type="entry name" value="DinB_2"/>
    <property type="match status" value="1"/>
</dbReference>
<comment type="pathway">
    <text evidence="3">Amino-acid biosynthesis; ergothioneine biosynthesis.</text>
</comment>
<dbReference type="InterPro" id="IPR016187">
    <property type="entry name" value="CTDL_fold"/>
</dbReference>
<proteinExistence type="predicted"/>
<feature type="domain" description="Sulfatase-modifying factor enzyme-like" evidence="4">
    <location>
        <begin position="354"/>
        <end position="431"/>
    </location>
</feature>
<comment type="caution">
    <text evidence="6">The sequence shown here is derived from an EMBL/GenBank/DDBJ whole genome shotgun (WGS) entry which is preliminary data.</text>
</comment>
<name>A0ABV4P2F2_9GAMM</name>
<sequence length="433" mass="49861">MSQLITDMAIFANEVSIEEVQEQILTAYRRVRGETERLAESLSAEDMQLQSMPDASPTKWHLAHTSWFFETFILASHPDYRIFDSDFHHLFNSYYNSLGTPFTRSQRGLISRPDIDRIYAYRKAVDMAMEKLLSEYSCSSSLNSLIELGLNHEQQHQELLLTDIKHALSLNPMSPAYSDGVLEDESDTVEPLRWLEIPGGCYGIGSDGEDFHFDNEGPTHQQLLQAFSISSRLVTNAEYLAFIEDGGYQQHRLWLSDGWALVQKHAQRHPMYWRDTEDGWQQFTLHGLQPLNGTEPVHHLSFYEADAFATWADKRLPTEFEWEAAACHLRQLDQLATANLLEKRFLQPLPARRGQTQFLGDLWEWTSSAYLPYPGFKARKDAVGEYNGKFMCNQKVLRGGSFATPSDHIRISYRNFFYPHQAWQFTGVRLAGD</sequence>
<evidence type="ECO:0000259" key="5">
    <source>
        <dbReference type="Pfam" id="PF12867"/>
    </source>
</evidence>